<dbReference type="AlphaFoldDB" id="A0A8I1M799"/>
<evidence type="ECO:0000313" key="2">
    <source>
        <dbReference type="Proteomes" id="UP000664405"/>
    </source>
</evidence>
<dbReference type="RefSeq" id="WP_206927216.1">
    <property type="nucleotide sequence ID" value="NZ_JAEKJW010000002.1"/>
</dbReference>
<dbReference type="InterPro" id="IPR011990">
    <property type="entry name" value="TPR-like_helical_dom_sf"/>
</dbReference>
<dbReference type="SUPFAM" id="SSF48452">
    <property type="entry name" value="TPR-like"/>
    <property type="match status" value="1"/>
</dbReference>
<dbReference type="EMBL" id="JAEKJW010000002">
    <property type="protein sequence ID" value="MBN8196517.1"/>
    <property type="molecule type" value="Genomic_DNA"/>
</dbReference>
<dbReference type="Proteomes" id="UP000664405">
    <property type="component" value="Unassembled WGS sequence"/>
</dbReference>
<dbReference type="Gene3D" id="1.25.40.10">
    <property type="entry name" value="Tetratricopeptide repeat domain"/>
    <property type="match status" value="1"/>
</dbReference>
<gene>
    <name evidence="1" type="ORF">JF547_08570</name>
</gene>
<accession>A0A8I1M799</accession>
<proteinExistence type="predicted"/>
<organism evidence="1 2">
    <name type="scientific">Thalassospira povalilytica</name>
    <dbReference type="NCBI Taxonomy" id="732237"/>
    <lineage>
        <taxon>Bacteria</taxon>
        <taxon>Pseudomonadati</taxon>
        <taxon>Pseudomonadota</taxon>
        <taxon>Alphaproteobacteria</taxon>
        <taxon>Rhodospirillales</taxon>
        <taxon>Thalassospiraceae</taxon>
        <taxon>Thalassospira</taxon>
    </lineage>
</organism>
<evidence type="ECO:0008006" key="3">
    <source>
        <dbReference type="Google" id="ProtNLM"/>
    </source>
</evidence>
<name>A0A8I1M799_9PROT</name>
<comment type="caution">
    <text evidence="1">The sequence shown here is derived from an EMBL/GenBank/DDBJ whole genome shotgun (WGS) entry which is preliminary data.</text>
</comment>
<evidence type="ECO:0000313" key="1">
    <source>
        <dbReference type="EMBL" id="MBN8196517.1"/>
    </source>
</evidence>
<sequence length="204" mass="22516">MSSQTQISQTSDIAIAGEIDLAPEIRTRLRQLIDSLQSQPARLRVLGHVLLDLGLGELALNAFGRALLIDDLDAATHLGLTRVYIQTGRREIGLEHLEIAISLRPDARELRVLAADLLGCRDKMRALDQLGNVLAAEPDHVGARKGLANLVRTVIAGRIEAKKRDIVMRDRAEPMVDHSQFVWNDAEPFGDLVHSSLGRARYHS</sequence>
<protein>
    <recommendedName>
        <fullName evidence="3">Tetratricopeptide repeat protein</fullName>
    </recommendedName>
</protein>
<reference evidence="1" key="1">
    <citation type="submission" date="2020-12" db="EMBL/GenBank/DDBJ databases">
        <title>Oil enriched cultivation method for isolating marine PHA-producing bacteria.</title>
        <authorList>
            <person name="Zheng W."/>
            <person name="Yu S."/>
            <person name="Huang Y."/>
        </authorList>
    </citation>
    <scope>NUCLEOTIDE SEQUENCE</scope>
    <source>
        <strain evidence="1">SY-2-3</strain>
    </source>
</reference>